<organism evidence="2 3">
    <name type="scientific">Oceaniferula marina</name>
    <dbReference type="NCBI Taxonomy" id="2748318"/>
    <lineage>
        <taxon>Bacteria</taxon>
        <taxon>Pseudomonadati</taxon>
        <taxon>Verrucomicrobiota</taxon>
        <taxon>Verrucomicrobiia</taxon>
        <taxon>Verrucomicrobiales</taxon>
        <taxon>Verrucomicrobiaceae</taxon>
        <taxon>Oceaniferula</taxon>
    </lineage>
</organism>
<dbReference type="InterPro" id="IPR013830">
    <property type="entry name" value="SGNH_hydro"/>
</dbReference>
<keyword evidence="3" id="KW-1185">Reference proteome</keyword>
<dbReference type="GO" id="GO:0016788">
    <property type="term" value="F:hydrolase activity, acting on ester bonds"/>
    <property type="evidence" value="ECO:0007669"/>
    <property type="project" value="UniProtKB-ARBA"/>
</dbReference>
<dbReference type="AlphaFoldDB" id="A0A851GH34"/>
<accession>A0A851GH34</accession>
<name>A0A851GH34_9BACT</name>
<feature type="domain" description="SGNH hydrolase-type esterase" evidence="1">
    <location>
        <begin position="8"/>
        <end position="219"/>
    </location>
</feature>
<dbReference type="RefSeq" id="WP_178931694.1">
    <property type="nucleotide sequence ID" value="NZ_JACBAZ010000002.1"/>
</dbReference>
<dbReference type="Gene3D" id="3.40.50.1110">
    <property type="entry name" value="SGNH hydrolase"/>
    <property type="match status" value="1"/>
</dbReference>
<dbReference type="Proteomes" id="UP000557872">
    <property type="component" value="Unassembled WGS sequence"/>
</dbReference>
<evidence type="ECO:0000313" key="2">
    <source>
        <dbReference type="EMBL" id="NWK55161.1"/>
    </source>
</evidence>
<proteinExistence type="predicted"/>
<dbReference type="Pfam" id="PF13472">
    <property type="entry name" value="Lipase_GDSL_2"/>
    <property type="match status" value="1"/>
</dbReference>
<keyword evidence="2" id="KW-0378">Hydrolase</keyword>
<evidence type="ECO:0000313" key="3">
    <source>
        <dbReference type="Proteomes" id="UP000557872"/>
    </source>
</evidence>
<comment type="caution">
    <text evidence="2">The sequence shown here is derived from an EMBL/GenBank/DDBJ whole genome shotgun (WGS) entry which is preliminary data.</text>
</comment>
<reference evidence="2 3" key="1">
    <citation type="submission" date="2020-07" db="EMBL/GenBank/DDBJ databases">
        <title>Roseicoccus Jingziensis gen. nov., sp. nov., isolated from coastal seawater.</title>
        <authorList>
            <person name="Feng X."/>
        </authorList>
    </citation>
    <scope>NUCLEOTIDE SEQUENCE [LARGE SCALE GENOMIC DNA]</scope>
    <source>
        <strain evidence="2 3">N1E253</strain>
    </source>
</reference>
<protein>
    <submittedName>
        <fullName evidence="2">SGNH/GDSL hydrolase family protein</fullName>
    </submittedName>
</protein>
<sequence>MKDLYIVGDSLGLARPATRKDMAVSYRDTYVARIRDHYDGSGVHVHHNGRRERTVDEVYYLTDEIIWSRPERVIIQVGIVDCAPRVFSRWQRACLARLPKLIRVPILMFVNKYKLLLLSFRPWVVYTSKKAFKKNVDKILLKFQEHNIKVIFCSIAPAGKGMLSRNPRIQSQINKYNAIINEVVKSRGGVIVPLCDVFKDDCEACLLSDGHHFSAHGHHRLADTLINSYIE</sequence>
<evidence type="ECO:0000259" key="1">
    <source>
        <dbReference type="Pfam" id="PF13472"/>
    </source>
</evidence>
<gene>
    <name evidence="2" type="ORF">HW115_06035</name>
</gene>
<dbReference type="EMBL" id="JACBAZ010000002">
    <property type="protein sequence ID" value="NWK55161.1"/>
    <property type="molecule type" value="Genomic_DNA"/>
</dbReference>
<dbReference type="InterPro" id="IPR036514">
    <property type="entry name" value="SGNH_hydro_sf"/>
</dbReference>
<dbReference type="SUPFAM" id="SSF52266">
    <property type="entry name" value="SGNH hydrolase"/>
    <property type="match status" value="1"/>
</dbReference>